<evidence type="ECO:0000256" key="1">
    <source>
        <dbReference type="SAM" id="MobiDB-lite"/>
    </source>
</evidence>
<name>A0A9N9R9W1_9NEOP</name>
<evidence type="ECO:0000313" key="3">
    <source>
        <dbReference type="Proteomes" id="UP001153714"/>
    </source>
</evidence>
<dbReference type="OrthoDB" id="75950at2759"/>
<protein>
    <submittedName>
        <fullName evidence="2">Uncharacterized protein</fullName>
    </submittedName>
</protein>
<dbReference type="EMBL" id="OU893335">
    <property type="protein sequence ID" value="CAG9792510.1"/>
    <property type="molecule type" value="Genomic_DNA"/>
</dbReference>
<keyword evidence="3" id="KW-1185">Reference proteome</keyword>
<accession>A0A9N9R9W1</accession>
<feature type="region of interest" description="Disordered" evidence="1">
    <location>
        <begin position="1"/>
        <end position="25"/>
    </location>
</feature>
<reference evidence="2" key="2">
    <citation type="submission" date="2022-10" db="EMBL/GenBank/DDBJ databases">
        <authorList>
            <consortium name="ENA_rothamsted_submissions"/>
            <consortium name="culmorum"/>
            <person name="King R."/>
        </authorList>
    </citation>
    <scope>NUCLEOTIDE SEQUENCE</scope>
</reference>
<evidence type="ECO:0000313" key="2">
    <source>
        <dbReference type="EMBL" id="CAG9792510.1"/>
    </source>
</evidence>
<proteinExistence type="predicted"/>
<organism evidence="2 3">
    <name type="scientific">Diatraea saccharalis</name>
    <name type="common">sugarcane borer</name>
    <dbReference type="NCBI Taxonomy" id="40085"/>
    <lineage>
        <taxon>Eukaryota</taxon>
        <taxon>Metazoa</taxon>
        <taxon>Ecdysozoa</taxon>
        <taxon>Arthropoda</taxon>
        <taxon>Hexapoda</taxon>
        <taxon>Insecta</taxon>
        <taxon>Pterygota</taxon>
        <taxon>Neoptera</taxon>
        <taxon>Endopterygota</taxon>
        <taxon>Lepidoptera</taxon>
        <taxon>Glossata</taxon>
        <taxon>Ditrysia</taxon>
        <taxon>Pyraloidea</taxon>
        <taxon>Crambidae</taxon>
        <taxon>Crambinae</taxon>
        <taxon>Diatraea</taxon>
    </lineage>
</organism>
<gene>
    <name evidence="2" type="ORF">DIATSA_LOCUS10032</name>
</gene>
<sequence length="168" mass="19975">MLEPPPQAPRQRIPKDGAGPRGRPDCYYTSRVLNSTFRYVKFVKKLRALEDEQRKGDENKLKELKDKQYSDFFIRCDRRSLINDVARRVDLCMQSYQQDLKEKRKRLADLLSVEEEANIRKVVEQAQAGTDALWQDKKDRLAYLLAKRQKEHEERYKDTPLLVINNYK</sequence>
<reference evidence="2" key="1">
    <citation type="submission" date="2021-12" db="EMBL/GenBank/DDBJ databases">
        <authorList>
            <person name="King R."/>
        </authorList>
    </citation>
    <scope>NUCLEOTIDE SEQUENCE</scope>
</reference>
<dbReference type="AlphaFoldDB" id="A0A9N9R9W1"/>
<dbReference type="Proteomes" id="UP001153714">
    <property type="component" value="Chromosome 4"/>
</dbReference>